<dbReference type="EMBL" id="CP001737">
    <property type="protein sequence ID" value="ACV76653.1"/>
    <property type="molecule type" value="Genomic_DNA"/>
</dbReference>
<dbReference type="Proteomes" id="UP000002218">
    <property type="component" value="Chromosome"/>
</dbReference>
<dbReference type="KEGG" id="nml:Namu_0220"/>
<name>C8XJX0_NAKMY</name>
<keyword evidence="3" id="KW-1185">Reference proteome</keyword>
<dbReference type="eggNOG" id="COG4758">
    <property type="taxonomic scope" value="Bacteria"/>
</dbReference>
<dbReference type="AlphaFoldDB" id="C8XJX0"/>
<proteinExistence type="predicted"/>
<dbReference type="PANTHER" id="PTHR40763">
    <property type="entry name" value="MEMBRANE PROTEIN-RELATED"/>
    <property type="match status" value="1"/>
</dbReference>
<dbReference type="Pfam" id="PF08044">
    <property type="entry name" value="DUF1707"/>
    <property type="match status" value="1"/>
</dbReference>
<dbReference type="InterPro" id="IPR012551">
    <property type="entry name" value="DUF1707_SHOCT-like"/>
</dbReference>
<organism evidence="2 3">
    <name type="scientific">Nakamurella multipartita (strain ATCC 700099 / DSM 44233 / CIP 104796 / JCM 9543 / NBRC 105858 / Y-104)</name>
    <name type="common">Microsphaera multipartita</name>
    <dbReference type="NCBI Taxonomy" id="479431"/>
    <lineage>
        <taxon>Bacteria</taxon>
        <taxon>Bacillati</taxon>
        <taxon>Actinomycetota</taxon>
        <taxon>Actinomycetes</taxon>
        <taxon>Nakamurellales</taxon>
        <taxon>Nakamurellaceae</taxon>
        <taxon>Nakamurella</taxon>
    </lineage>
</organism>
<dbReference type="InParanoid" id="C8XJX0"/>
<dbReference type="PANTHER" id="PTHR40763:SF5">
    <property type="entry name" value="MEMBRANE PROTEIN"/>
    <property type="match status" value="1"/>
</dbReference>
<sequence length="217" mass="23007">MSGPAIDPRDLRVSDDERAHVLSLLEKATGRGLIDIDEYTERSGKVIAARTRRDLNAVLVDLPGLQIGGRSVGDAVAATTPRTQPSPGYSGAVPHPTGALELLGWGSRTFKGYWSVPPLIVIGGTGASTRLDFTQAQLASSTVTVEFRSNYGGAAEFIVPVGSTVRVESLQMRGGHVHNKVDPRTGGRGMTLVLTGVKKSGSVSVRHPKGKLRDWLS</sequence>
<gene>
    <name evidence="2" type="ordered locus">Namu_0220</name>
</gene>
<evidence type="ECO:0000313" key="2">
    <source>
        <dbReference type="EMBL" id="ACV76653.1"/>
    </source>
</evidence>
<dbReference type="HOGENOM" id="CLU_075817_4_1_11"/>
<reference evidence="3" key="1">
    <citation type="submission" date="2009-09" db="EMBL/GenBank/DDBJ databases">
        <title>The complete genome of Nakamurella multipartita DSM 44233.</title>
        <authorList>
            <consortium name="US DOE Joint Genome Institute (JGI-PGF)"/>
            <person name="Lucas S."/>
            <person name="Copeland A."/>
            <person name="Lapidus A."/>
            <person name="Glavina del Rio T."/>
            <person name="Dalin E."/>
            <person name="Tice H."/>
            <person name="Bruce D."/>
            <person name="Goodwin L."/>
            <person name="Pitluck S."/>
            <person name="Kyrpides N."/>
            <person name="Mavromatis K."/>
            <person name="Ivanova N."/>
            <person name="Ovchinnikova G."/>
            <person name="Sims D."/>
            <person name="Meincke L."/>
            <person name="Brettin T."/>
            <person name="Detter J.C."/>
            <person name="Han C."/>
            <person name="Larimer F."/>
            <person name="Land M."/>
            <person name="Hauser L."/>
            <person name="Markowitz V."/>
            <person name="Cheng J.-F."/>
            <person name="Hugenholtz P."/>
            <person name="Woyke T."/>
            <person name="Wu D."/>
            <person name="Klenk H.-P."/>
            <person name="Eisen J.A."/>
        </authorList>
    </citation>
    <scope>NUCLEOTIDE SEQUENCE [LARGE SCALE GENOMIC DNA]</scope>
    <source>
        <strain evidence="3">ATCC 700099 / DSM 44233 / CIP 104796 / JCM 9543 / NBRC 105858 / Y-104</strain>
    </source>
</reference>
<evidence type="ECO:0000313" key="3">
    <source>
        <dbReference type="Proteomes" id="UP000002218"/>
    </source>
</evidence>
<feature type="domain" description="DUF1707" evidence="1">
    <location>
        <begin position="11"/>
        <end position="63"/>
    </location>
</feature>
<accession>C8XJX0</accession>
<reference evidence="2 3" key="2">
    <citation type="journal article" date="2010" name="Stand. Genomic Sci.">
        <title>Complete genome sequence of Nakamurella multipartita type strain (Y-104).</title>
        <authorList>
            <person name="Tice H."/>
            <person name="Mayilraj S."/>
            <person name="Sims D."/>
            <person name="Lapidus A."/>
            <person name="Nolan M."/>
            <person name="Lucas S."/>
            <person name="Glavina Del Rio T."/>
            <person name="Copeland A."/>
            <person name="Cheng J.F."/>
            <person name="Meincke L."/>
            <person name="Bruce D."/>
            <person name="Goodwin L."/>
            <person name="Pitluck S."/>
            <person name="Ivanova N."/>
            <person name="Mavromatis K."/>
            <person name="Ovchinnikova G."/>
            <person name="Pati A."/>
            <person name="Chen A."/>
            <person name="Palaniappan K."/>
            <person name="Land M."/>
            <person name="Hauser L."/>
            <person name="Chang Y.J."/>
            <person name="Jeffries C.D."/>
            <person name="Detter J.C."/>
            <person name="Brettin T."/>
            <person name="Rohde M."/>
            <person name="Goker M."/>
            <person name="Bristow J."/>
            <person name="Eisen J.A."/>
            <person name="Markowitz V."/>
            <person name="Hugenholtz P."/>
            <person name="Kyrpides N.C."/>
            <person name="Klenk H.P."/>
            <person name="Chen F."/>
        </authorList>
    </citation>
    <scope>NUCLEOTIDE SEQUENCE [LARGE SCALE GENOMIC DNA]</scope>
    <source>
        <strain evidence="3">ATCC 700099 / DSM 44233 / CIP 104796 / JCM 9543 / NBRC 105858 / Y-104</strain>
    </source>
</reference>
<dbReference type="RefSeq" id="WP_012814128.1">
    <property type="nucleotide sequence ID" value="NC_013235.1"/>
</dbReference>
<protein>
    <recommendedName>
        <fullName evidence="1">DUF1707 domain-containing protein</fullName>
    </recommendedName>
</protein>
<evidence type="ECO:0000259" key="1">
    <source>
        <dbReference type="Pfam" id="PF08044"/>
    </source>
</evidence>
<dbReference type="STRING" id="479431.Namu_0220"/>